<reference evidence="2 3" key="1">
    <citation type="journal article" date="2021" name="Elife">
        <title>Chloroplast acquisition without the gene transfer in kleptoplastic sea slugs, Plakobranchus ocellatus.</title>
        <authorList>
            <person name="Maeda T."/>
            <person name="Takahashi S."/>
            <person name="Yoshida T."/>
            <person name="Shimamura S."/>
            <person name="Takaki Y."/>
            <person name="Nagai Y."/>
            <person name="Toyoda A."/>
            <person name="Suzuki Y."/>
            <person name="Arimoto A."/>
            <person name="Ishii H."/>
            <person name="Satoh N."/>
            <person name="Nishiyama T."/>
            <person name="Hasebe M."/>
            <person name="Maruyama T."/>
            <person name="Minagawa J."/>
            <person name="Obokata J."/>
            <person name="Shigenobu S."/>
        </authorList>
    </citation>
    <scope>NUCLEOTIDE SEQUENCE [LARGE SCALE GENOMIC DNA]</scope>
</reference>
<feature type="region of interest" description="Disordered" evidence="1">
    <location>
        <begin position="78"/>
        <end position="111"/>
    </location>
</feature>
<evidence type="ECO:0000256" key="1">
    <source>
        <dbReference type="SAM" id="MobiDB-lite"/>
    </source>
</evidence>
<comment type="caution">
    <text evidence="2">The sequence shown here is derived from an EMBL/GenBank/DDBJ whole genome shotgun (WGS) entry which is preliminary data.</text>
</comment>
<gene>
    <name evidence="2" type="ORF">ElyMa_000608300</name>
</gene>
<protein>
    <recommendedName>
        <fullName evidence="4">BEN domain-containing protein</fullName>
    </recommendedName>
</protein>
<name>A0AAV4G816_9GAST</name>
<evidence type="ECO:0008006" key="4">
    <source>
        <dbReference type="Google" id="ProtNLM"/>
    </source>
</evidence>
<evidence type="ECO:0000313" key="2">
    <source>
        <dbReference type="EMBL" id="GFR81619.1"/>
    </source>
</evidence>
<sequence>DECKKKLKNLKDRIREISAKLPKTKSGQSAFDKGETTVRWPFYKPLLFMRDQFVGRPMVSNVETEVLLGASAIYSDAEESDDGASLTTDTPTTTQPSTSTEAMTEKPPAKKVMKVKHKSSHRQVLEEELLSIEREKMNSMKKAIEVQQAQQEQDEWDQFTSAICCDLQKLKDPVLIMQAKINITRDVSEVVMEQLMLAKGTRPSTSTNMVRLNAPVHEYQSGYPGSVHMARKQFPGDHKNHVHTKLDHSRPHAHLKPVYERLSHPDLLTRCLGHKTQNANESLHNKIWSKCNKLQCHSHDRVEFSLLSGIAEFNFGPSAITNILEDIYGIEPGQSTTRLRAATSRKRLDKS</sequence>
<dbReference type="EMBL" id="BMAT01001212">
    <property type="protein sequence ID" value="GFR81619.1"/>
    <property type="molecule type" value="Genomic_DNA"/>
</dbReference>
<feature type="non-terminal residue" evidence="2">
    <location>
        <position position="1"/>
    </location>
</feature>
<dbReference type="Proteomes" id="UP000762676">
    <property type="component" value="Unassembled WGS sequence"/>
</dbReference>
<keyword evidence="3" id="KW-1185">Reference proteome</keyword>
<dbReference type="AlphaFoldDB" id="A0AAV4G816"/>
<evidence type="ECO:0000313" key="3">
    <source>
        <dbReference type="Proteomes" id="UP000762676"/>
    </source>
</evidence>
<proteinExistence type="predicted"/>
<accession>A0AAV4G816</accession>
<organism evidence="2 3">
    <name type="scientific">Elysia marginata</name>
    <dbReference type="NCBI Taxonomy" id="1093978"/>
    <lineage>
        <taxon>Eukaryota</taxon>
        <taxon>Metazoa</taxon>
        <taxon>Spiralia</taxon>
        <taxon>Lophotrochozoa</taxon>
        <taxon>Mollusca</taxon>
        <taxon>Gastropoda</taxon>
        <taxon>Heterobranchia</taxon>
        <taxon>Euthyneura</taxon>
        <taxon>Panpulmonata</taxon>
        <taxon>Sacoglossa</taxon>
        <taxon>Placobranchoidea</taxon>
        <taxon>Plakobranchidae</taxon>
        <taxon>Elysia</taxon>
    </lineage>
</organism>
<feature type="compositionally biased region" description="Low complexity" evidence="1">
    <location>
        <begin position="87"/>
        <end position="100"/>
    </location>
</feature>